<dbReference type="InterPro" id="IPR036162">
    <property type="entry name" value="Resolvase-like_N_sf"/>
</dbReference>
<dbReference type="AlphaFoldDB" id="A0A518DJ44"/>
<dbReference type="Pfam" id="PF00239">
    <property type="entry name" value="Resolvase"/>
    <property type="match status" value="1"/>
</dbReference>
<dbReference type="SUPFAM" id="SSF53041">
    <property type="entry name" value="Resolvase-like"/>
    <property type="match status" value="1"/>
</dbReference>
<name>A0A518DJ44_9BACT</name>
<dbReference type="SMART" id="SM00857">
    <property type="entry name" value="Resolvase"/>
    <property type="match status" value="1"/>
</dbReference>
<dbReference type="PANTHER" id="PTHR30461:SF23">
    <property type="entry name" value="DNA RECOMBINASE-RELATED"/>
    <property type="match status" value="1"/>
</dbReference>
<dbReference type="PROSITE" id="PS51736">
    <property type="entry name" value="RECOMBINASES_3"/>
    <property type="match status" value="1"/>
</dbReference>
<dbReference type="Gene3D" id="3.40.50.1390">
    <property type="entry name" value="Resolvase, N-terminal catalytic domain"/>
    <property type="match status" value="1"/>
</dbReference>
<feature type="domain" description="Resolvase/invertase-type recombinase catalytic" evidence="1">
    <location>
        <begin position="13"/>
        <end position="162"/>
    </location>
</feature>
<dbReference type="InterPro" id="IPR006119">
    <property type="entry name" value="Resolv_N"/>
</dbReference>
<evidence type="ECO:0000259" key="1">
    <source>
        <dbReference type="PROSITE" id="PS51736"/>
    </source>
</evidence>
<dbReference type="EMBL" id="CP036291">
    <property type="protein sequence ID" value="QDU91452.1"/>
    <property type="molecule type" value="Genomic_DNA"/>
</dbReference>
<dbReference type="GO" id="GO:0000150">
    <property type="term" value="F:DNA strand exchange activity"/>
    <property type="evidence" value="ECO:0007669"/>
    <property type="project" value="InterPro"/>
</dbReference>
<dbReference type="CDD" id="cd00338">
    <property type="entry name" value="Ser_Recombinase"/>
    <property type="match status" value="1"/>
</dbReference>
<dbReference type="GO" id="GO:0003677">
    <property type="term" value="F:DNA binding"/>
    <property type="evidence" value="ECO:0007669"/>
    <property type="project" value="InterPro"/>
</dbReference>
<reference evidence="2 3" key="1">
    <citation type="submission" date="2019-02" db="EMBL/GenBank/DDBJ databases">
        <title>Deep-cultivation of Planctomycetes and their phenomic and genomic characterization uncovers novel biology.</title>
        <authorList>
            <person name="Wiegand S."/>
            <person name="Jogler M."/>
            <person name="Boedeker C."/>
            <person name="Pinto D."/>
            <person name="Vollmers J."/>
            <person name="Rivas-Marin E."/>
            <person name="Kohn T."/>
            <person name="Peeters S.H."/>
            <person name="Heuer A."/>
            <person name="Rast P."/>
            <person name="Oberbeckmann S."/>
            <person name="Bunk B."/>
            <person name="Jeske O."/>
            <person name="Meyerdierks A."/>
            <person name="Storesund J.E."/>
            <person name="Kallscheuer N."/>
            <person name="Luecker S."/>
            <person name="Lage O.M."/>
            <person name="Pohl T."/>
            <person name="Merkel B.J."/>
            <person name="Hornburger P."/>
            <person name="Mueller R.-W."/>
            <person name="Bruemmer F."/>
            <person name="Labrenz M."/>
            <person name="Spormann A.M."/>
            <person name="Op den Camp H."/>
            <person name="Overmann J."/>
            <person name="Amann R."/>
            <person name="Jetten M.S.M."/>
            <person name="Mascher T."/>
            <person name="Medema M.H."/>
            <person name="Devos D.P."/>
            <person name="Kaster A.-K."/>
            <person name="Ovreas L."/>
            <person name="Rohde M."/>
            <person name="Galperin M.Y."/>
            <person name="Jogler C."/>
        </authorList>
    </citation>
    <scope>NUCLEOTIDE SEQUENCE [LARGE SCALE GENOMIC DNA]</scope>
    <source>
        <strain evidence="2 3">Pla175</strain>
    </source>
</reference>
<sequence length="209" mass="23842">MNDKIRPTHLERAAYIYVRQSTMHQVREHQESLRLQYELREQAQRWKFRDVVVIDEDLGRSGAGTADRPGFGKLLAAVCDGRVGAVMAVEASRLARNNRDWHHLVDLCALTDTLVIDHDGVYDPRLLNDRLLLGLKGSMAEFELGLIRQRGHEALRGMIARGEALWEVAVGYVRTRDNRIEMVADRQVQEAIRGVFAKFRELGSARQVL</sequence>
<dbReference type="PANTHER" id="PTHR30461">
    <property type="entry name" value="DNA-INVERTASE FROM LAMBDOID PROPHAGE"/>
    <property type="match status" value="1"/>
</dbReference>
<dbReference type="KEGG" id="pnd:Pla175_48810"/>
<proteinExistence type="predicted"/>
<dbReference type="InterPro" id="IPR050639">
    <property type="entry name" value="SSR_resolvase"/>
</dbReference>
<protein>
    <recommendedName>
        <fullName evidence="1">Resolvase/invertase-type recombinase catalytic domain-containing protein</fullName>
    </recommendedName>
</protein>
<dbReference type="Proteomes" id="UP000317429">
    <property type="component" value="Chromosome"/>
</dbReference>
<dbReference type="RefSeq" id="WP_197527117.1">
    <property type="nucleotide sequence ID" value="NZ_CP036291.1"/>
</dbReference>
<evidence type="ECO:0000313" key="2">
    <source>
        <dbReference type="EMBL" id="QDU91452.1"/>
    </source>
</evidence>
<organism evidence="2 3">
    <name type="scientific">Pirellulimonas nuda</name>
    <dbReference type="NCBI Taxonomy" id="2528009"/>
    <lineage>
        <taxon>Bacteria</taxon>
        <taxon>Pseudomonadati</taxon>
        <taxon>Planctomycetota</taxon>
        <taxon>Planctomycetia</taxon>
        <taxon>Pirellulales</taxon>
        <taxon>Lacipirellulaceae</taxon>
        <taxon>Pirellulimonas</taxon>
    </lineage>
</organism>
<keyword evidence="3" id="KW-1185">Reference proteome</keyword>
<gene>
    <name evidence="2" type="ORF">Pla175_48810</name>
</gene>
<accession>A0A518DJ44</accession>
<evidence type="ECO:0000313" key="3">
    <source>
        <dbReference type="Proteomes" id="UP000317429"/>
    </source>
</evidence>